<dbReference type="EMBL" id="CP089982">
    <property type="protein sequence ID" value="WXA99604.1"/>
    <property type="molecule type" value="Genomic_DNA"/>
</dbReference>
<gene>
    <name evidence="1" type="ORF">LZC95_22660</name>
</gene>
<accession>A0ABZ2KNH1</accession>
<keyword evidence="2" id="KW-1185">Reference proteome</keyword>
<dbReference type="InterPro" id="IPR021390">
    <property type="entry name" value="DUF3025"/>
</dbReference>
<reference evidence="1 2" key="1">
    <citation type="submission" date="2021-12" db="EMBL/GenBank/DDBJ databases">
        <title>Discovery of the Pendulisporaceae a myxobacterial family with distinct sporulation behavior and unique specialized metabolism.</title>
        <authorList>
            <person name="Garcia R."/>
            <person name="Popoff A."/>
            <person name="Bader C.D."/>
            <person name="Loehr J."/>
            <person name="Walesch S."/>
            <person name="Walt C."/>
            <person name="Boldt J."/>
            <person name="Bunk B."/>
            <person name="Haeckl F.J.F.P.J."/>
            <person name="Gunesch A.P."/>
            <person name="Birkelbach J."/>
            <person name="Nuebel U."/>
            <person name="Pietschmann T."/>
            <person name="Bach T."/>
            <person name="Mueller R."/>
        </authorList>
    </citation>
    <scope>NUCLEOTIDE SEQUENCE [LARGE SCALE GENOMIC DNA]</scope>
    <source>
        <strain evidence="1 2">MSr12523</strain>
    </source>
</reference>
<sequence length="241" mass="27050">MLRREDDRSTPRTLRARRTDPDAKCFAPRFYERDPLFWPIAQAASAFRDEPDWPAVETYVRAFGETPPPITFEVQIPKKTRRKRREARGDNDTVDVQALYDGKITLTKRVPTRPRQWHDFLNALVWAAFPAAKAALHARQYAAISARIPTEATRLPNARTRELDALALIDEGGVIAPHGGRPFIFGHALYEGLVLEGRAMIARALVLPPSDAPLDEAIAAALRDPSLVPEMLPRMPLSELS</sequence>
<protein>
    <submittedName>
        <fullName evidence="1">DUF3025 domain-containing protein</fullName>
    </submittedName>
</protein>
<dbReference type="Pfam" id="PF11227">
    <property type="entry name" value="DUF3025"/>
    <property type="match status" value="1"/>
</dbReference>
<dbReference type="Proteomes" id="UP001379533">
    <property type="component" value="Chromosome"/>
</dbReference>
<evidence type="ECO:0000313" key="1">
    <source>
        <dbReference type="EMBL" id="WXA99604.1"/>
    </source>
</evidence>
<name>A0ABZ2KNH1_9BACT</name>
<evidence type="ECO:0000313" key="2">
    <source>
        <dbReference type="Proteomes" id="UP001379533"/>
    </source>
</evidence>
<proteinExistence type="predicted"/>
<dbReference type="RefSeq" id="WP_394850245.1">
    <property type="nucleotide sequence ID" value="NZ_CP089982.1"/>
</dbReference>
<organism evidence="1 2">
    <name type="scientific">Pendulispora brunnea</name>
    <dbReference type="NCBI Taxonomy" id="2905690"/>
    <lineage>
        <taxon>Bacteria</taxon>
        <taxon>Pseudomonadati</taxon>
        <taxon>Myxococcota</taxon>
        <taxon>Myxococcia</taxon>
        <taxon>Myxococcales</taxon>
        <taxon>Sorangiineae</taxon>
        <taxon>Pendulisporaceae</taxon>
        <taxon>Pendulispora</taxon>
    </lineage>
</organism>